<name>A0A6A5Y7V8_9PLEO</name>
<dbReference type="Proteomes" id="UP000799778">
    <property type="component" value="Unassembled WGS sequence"/>
</dbReference>
<evidence type="ECO:0000259" key="5">
    <source>
        <dbReference type="Pfam" id="PF02836"/>
    </source>
</evidence>
<accession>A0A6A5Y7V8</accession>
<dbReference type="PRINTS" id="PR00132">
    <property type="entry name" value="GLHYDRLASE2"/>
</dbReference>
<dbReference type="GO" id="GO:0004553">
    <property type="term" value="F:hydrolase activity, hydrolyzing O-glycosyl compounds"/>
    <property type="evidence" value="ECO:0007669"/>
    <property type="project" value="InterPro"/>
</dbReference>
<dbReference type="OrthoDB" id="408532at2759"/>
<dbReference type="Gene3D" id="3.20.20.80">
    <property type="entry name" value="Glycosidases"/>
    <property type="match status" value="1"/>
</dbReference>
<dbReference type="InterPro" id="IPR006104">
    <property type="entry name" value="Glyco_hydro_2_N"/>
</dbReference>
<feature type="domain" description="Glycosyl hydrolases family 2 sugar binding" evidence="6">
    <location>
        <begin position="94"/>
        <end position="218"/>
    </location>
</feature>
<dbReference type="Gene3D" id="2.60.120.260">
    <property type="entry name" value="Galactose-binding domain-like"/>
    <property type="match status" value="1"/>
</dbReference>
<feature type="domain" description="Glycoside hydrolase family 2 immunoglobulin-like beta-sandwich" evidence="4">
    <location>
        <begin position="230"/>
        <end position="345"/>
    </location>
</feature>
<dbReference type="SUPFAM" id="SSF51445">
    <property type="entry name" value="(Trans)glycosidases"/>
    <property type="match status" value="1"/>
</dbReference>
<gene>
    <name evidence="9" type="ORF">BU24DRAFT_383838</name>
</gene>
<dbReference type="AlphaFoldDB" id="A0A6A5Y7V8"/>
<dbReference type="GO" id="GO:0005975">
    <property type="term" value="P:carbohydrate metabolic process"/>
    <property type="evidence" value="ECO:0007669"/>
    <property type="project" value="InterPro"/>
</dbReference>
<dbReference type="Pfam" id="PF16355">
    <property type="entry name" value="DUF4982"/>
    <property type="match status" value="1"/>
</dbReference>
<dbReference type="Pfam" id="PF02836">
    <property type="entry name" value="Glyco_hydro_2_C"/>
    <property type="match status" value="1"/>
</dbReference>
<feature type="domain" description="Glycoside hydrolase family 2" evidence="8">
    <location>
        <begin position="761"/>
        <end position="858"/>
    </location>
</feature>
<dbReference type="Pfam" id="PF00703">
    <property type="entry name" value="Glyco_hydro_2"/>
    <property type="match status" value="1"/>
</dbReference>
<dbReference type="PANTHER" id="PTHR42732">
    <property type="entry name" value="BETA-GALACTOSIDASE"/>
    <property type="match status" value="1"/>
</dbReference>
<dbReference type="PANTHER" id="PTHR42732:SF1">
    <property type="entry name" value="BETA-MANNOSIDASE"/>
    <property type="match status" value="1"/>
</dbReference>
<dbReference type="InterPro" id="IPR006103">
    <property type="entry name" value="Glyco_hydro_2_cat"/>
</dbReference>
<organism evidence="9 10">
    <name type="scientific">Aaosphaeria arxii CBS 175.79</name>
    <dbReference type="NCBI Taxonomy" id="1450172"/>
    <lineage>
        <taxon>Eukaryota</taxon>
        <taxon>Fungi</taxon>
        <taxon>Dikarya</taxon>
        <taxon>Ascomycota</taxon>
        <taxon>Pezizomycotina</taxon>
        <taxon>Dothideomycetes</taxon>
        <taxon>Pleosporomycetidae</taxon>
        <taxon>Pleosporales</taxon>
        <taxon>Pleosporales incertae sedis</taxon>
        <taxon>Aaosphaeria</taxon>
    </lineage>
</organism>
<dbReference type="InterPro" id="IPR032311">
    <property type="entry name" value="DUF4982"/>
</dbReference>
<dbReference type="InterPro" id="IPR051913">
    <property type="entry name" value="GH2_Domain-Containing"/>
</dbReference>
<evidence type="ECO:0000256" key="2">
    <source>
        <dbReference type="ARBA" id="ARBA00022801"/>
    </source>
</evidence>
<dbReference type="EMBL" id="ML978066">
    <property type="protein sequence ID" value="KAF2021665.1"/>
    <property type="molecule type" value="Genomic_DNA"/>
</dbReference>
<evidence type="ECO:0000259" key="6">
    <source>
        <dbReference type="Pfam" id="PF02837"/>
    </source>
</evidence>
<comment type="similarity">
    <text evidence="1">Belongs to the glycosyl hydrolase 2 family.</text>
</comment>
<dbReference type="InterPro" id="IPR006102">
    <property type="entry name" value="Ig-like_GH2"/>
</dbReference>
<feature type="domain" description="DUF4982" evidence="7">
    <location>
        <begin position="682"/>
        <end position="741"/>
    </location>
</feature>
<dbReference type="SUPFAM" id="SSF49303">
    <property type="entry name" value="beta-Galactosidase/glucuronidase domain"/>
    <property type="match status" value="1"/>
</dbReference>
<evidence type="ECO:0000259" key="7">
    <source>
        <dbReference type="Pfam" id="PF16355"/>
    </source>
</evidence>
<dbReference type="InterPro" id="IPR008979">
    <property type="entry name" value="Galactose-bd-like_sf"/>
</dbReference>
<reference evidence="9" key="1">
    <citation type="journal article" date="2020" name="Stud. Mycol.">
        <title>101 Dothideomycetes genomes: a test case for predicting lifestyles and emergence of pathogens.</title>
        <authorList>
            <person name="Haridas S."/>
            <person name="Albert R."/>
            <person name="Binder M."/>
            <person name="Bloem J."/>
            <person name="Labutti K."/>
            <person name="Salamov A."/>
            <person name="Andreopoulos B."/>
            <person name="Baker S."/>
            <person name="Barry K."/>
            <person name="Bills G."/>
            <person name="Bluhm B."/>
            <person name="Cannon C."/>
            <person name="Castanera R."/>
            <person name="Culley D."/>
            <person name="Daum C."/>
            <person name="Ezra D."/>
            <person name="Gonzalez J."/>
            <person name="Henrissat B."/>
            <person name="Kuo A."/>
            <person name="Liang C."/>
            <person name="Lipzen A."/>
            <person name="Lutzoni F."/>
            <person name="Magnuson J."/>
            <person name="Mondo S."/>
            <person name="Nolan M."/>
            <person name="Ohm R."/>
            <person name="Pangilinan J."/>
            <person name="Park H.-J."/>
            <person name="Ramirez L."/>
            <person name="Alfaro M."/>
            <person name="Sun H."/>
            <person name="Tritt A."/>
            <person name="Yoshinaga Y."/>
            <person name="Zwiers L.-H."/>
            <person name="Turgeon B."/>
            <person name="Goodwin S."/>
            <person name="Spatafora J."/>
            <person name="Crous P."/>
            <person name="Grigoriev I."/>
        </authorList>
    </citation>
    <scope>NUCLEOTIDE SEQUENCE</scope>
    <source>
        <strain evidence="9">CBS 175.79</strain>
    </source>
</reference>
<sequence>MILFNHGANADNINGHRERASQLPVRERTNINANWRFQRFTTNPDNLSYAKLKPWILPSANDFVKDASRRVQRPKDPPENVTYAQATFDDSSWESLNLPHDWAVKGPFYTGSNAPVGGGMGRLPSQGIGWYRKRLSLTSADEGRTVYLDLDGAMSYAAVWLNGNLVGGWPYGYASFRLDLTPYLRLGDNQLAIRLDQPLESSRWYPGAGIYRDVWLTKVHPVHVGQSGTYVTSKSVSAQTATLDLAVQVKSAAKSGEATEVQVVTDIYILDAGTGSRGSKIGQFPSANISVKAGTVVTTNATVILQNPKLWGPPPAQEPNLHVAVTNIYVGGEVVDTYETEFGIRSVSYAGDGLRVNGQRIYLQGVCQHHDLGSLGSAFNIVAARRQLSMLQDMGSNAIRTSHNPPAPQLLQLADRMGILVLDEIFDTWGSHKVKNDFQTIFADWSEPDLRAFIRRDRNHPSVWAWSFGNEIAEQRSSNGATAAQRLRDIIREEDSTRRTTVGMNNAGPDTAFTSIVDLIGLNYQGEGMGTGAPTFQNFRSKFPDKMIFSTESSSVVSSRGTYLFPVASGNSVTVNTNGQGADSRTRQVSSYELYAVSWGASPDKVFAGQDQYPYVGGEFVWTGWDYLGEPTPFDSSRSSYFGIIDLAGFPKDRFYLYQARWNPNVKMAHILPHWNWPDRVGQVTPVHVFSSGDEAELFVNGVSQGRQKKATSTYRFRWDKVTYQSGEVKVVTYKNGKEWATATRRTTGAAAKLNITTYGNRTSIRANGEDLSFLTVAVVDEKGDVVPEANPTITFSVKGAGEIVSTDNGDPTDMTVFPSKERKAFRGLSLAIVRAKAGGSGAIVVGAQASGLESTEFTLQIE</sequence>
<keyword evidence="2 9" id="KW-0378">Hydrolase</keyword>
<dbReference type="InterPro" id="IPR006101">
    <property type="entry name" value="Glyco_hydro_2"/>
</dbReference>
<proteinExistence type="inferred from homology"/>
<dbReference type="Pfam" id="PF02837">
    <property type="entry name" value="Glyco_hydro_2_N"/>
    <property type="match status" value="1"/>
</dbReference>
<feature type="domain" description="Glycoside hydrolase family 2 catalytic" evidence="5">
    <location>
        <begin position="354"/>
        <end position="633"/>
    </location>
</feature>
<evidence type="ECO:0000256" key="1">
    <source>
        <dbReference type="ARBA" id="ARBA00007401"/>
    </source>
</evidence>
<evidence type="ECO:0000256" key="3">
    <source>
        <dbReference type="ARBA" id="ARBA00023295"/>
    </source>
</evidence>
<dbReference type="Gene3D" id="2.60.40.10">
    <property type="entry name" value="Immunoglobulins"/>
    <property type="match status" value="3"/>
</dbReference>
<dbReference type="SUPFAM" id="SSF49785">
    <property type="entry name" value="Galactose-binding domain-like"/>
    <property type="match status" value="1"/>
</dbReference>
<keyword evidence="3" id="KW-0326">Glycosidase</keyword>
<dbReference type="Pfam" id="PF18565">
    <property type="entry name" value="Glyco_hydro2_C5"/>
    <property type="match status" value="1"/>
</dbReference>
<evidence type="ECO:0000259" key="8">
    <source>
        <dbReference type="Pfam" id="PF18565"/>
    </source>
</evidence>
<dbReference type="InterPro" id="IPR013783">
    <property type="entry name" value="Ig-like_fold"/>
</dbReference>
<keyword evidence="10" id="KW-1185">Reference proteome</keyword>
<protein>
    <submittedName>
        <fullName evidence="9">Glycoside hydrolase family 2 protein</fullName>
    </submittedName>
</protein>
<dbReference type="RefSeq" id="XP_033390004.1">
    <property type="nucleotide sequence ID" value="XM_033524823.1"/>
</dbReference>
<dbReference type="InterPro" id="IPR040605">
    <property type="entry name" value="Glyco_hydro2_dom5"/>
</dbReference>
<evidence type="ECO:0000313" key="9">
    <source>
        <dbReference type="EMBL" id="KAF2021665.1"/>
    </source>
</evidence>
<dbReference type="GeneID" id="54282220"/>
<dbReference type="InterPro" id="IPR036156">
    <property type="entry name" value="Beta-gal/glucu_dom_sf"/>
</dbReference>
<dbReference type="InterPro" id="IPR017853">
    <property type="entry name" value="GH"/>
</dbReference>
<evidence type="ECO:0000313" key="10">
    <source>
        <dbReference type="Proteomes" id="UP000799778"/>
    </source>
</evidence>
<dbReference type="NCBIfam" id="NF041463">
    <property type="entry name" value="GalB"/>
    <property type="match status" value="1"/>
</dbReference>
<dbReference type="InterPro" id="IPR048229">
    <property type="entry name" value="GalB-like"/>
</dbReference>
<evidence type="ECO:0000259" key="4">
    <source>
        <dbReference type="Pfam" id="PF00703"/>
    </source>
</evidence>